<feature type="domain" description="Tip attachment protein J C-terminal receptor binding" evidence="1">
    <location>
        <begin position="5"/>
        <end position="107"/>
    </location>
</feature>
<evidence type="ECO:0000313" key="3">
    <source>
        <dbReference type="Proteomes" id="UP000255201"/>
    </source>
</evidence>
<dbReference type="Pfam" id="PF12421">
    <property type="entry name" value="Ig_GpJ_C"/>
    <property type="match status" value="1"/>
</dbReference>
<gene>
    <name evidence="2" type="ORF">NCTC10764_01627</name>
</gene>
<organism evidence="2 3">
    <name type="scientific">Escherichia coli</name>
    <dbReference type="NCBI Taxonomy" id="562"/>
    <lineage>
        <taxon>Bacteria</taxon>
        <taxon>Pseudomonadati</taxon>
        <taxon>Pseudomonadota</taxon>
        <taxon>Gammaproteobacteria</taxon>
        <taxon>Enterobacterales</taxon>
        <taxon>Enterobacteriaceae</taxon>
        <taxon>Escherichia</taxon>
    </lineage>
</organism>
<dbReference type="Proteomes" id="UP000255201">
    <property type="component" value="Unassembled WGS sequence"/>
</dbReference>
<name>A0A376J3Q8_ECOLX</name>
<proteinExistence type="predicted"/>
<reference evidence="2 3" key="1">
    <citation type="submission" date="2018-06" db="EMBL/GenBank/DDBJ databases">
        <authorList>
            <consortium name="Pathogen Informatics"/>
            <person name="Doyle S."/>
        </authorList>
    </citation>
    <scope>NUCLEOTIDE SEQUENCE [LARGE SCALE GENOMIC DNA]</scope>
    <source>
        <strain evidence="2 3">NCTC10764</strain>
    </source>
</reference>
<evidence type="ECO:0000259" key="1">
    <source>
        <dbReference type="Pfam" id="PF12421"/>
    </source>
</evidence>
<protein>
    <submittedName>
        <fullName evidence="2">Host specificity protein J</fullName>
    </submittedName>
</protein>
<dbReference type="InterPro" id="IPR021034">
    <property type="entry name" value="GpJ_C"/>
</dbReference>
<evidence type="ECO:0000313" key="2">
    <source>
        <dbReference type="EMBL" id="STE55090.1"/>
    </source>
</evidence>
<dbReference type="AlphaFoldDB" id="A0A376J3Q8"/>
<accession>A0A376J3Q8</accession>
<dbReference type="EMBL" id="UFZL01000001">
    <property type="protein sequence ID" value="STE55090.1"/>
    <property type="molecule type" value="Genomic_DNA"/>
</dbReference>
<sequence length="107" mass="11822">MTISRFNRQIVIPAVAFSGARHERENSDTYSSCRLIVKKNGAEIYNRTAMDNTLVYSGVIDMPAGRGDMTLEFSVSAWWVNGWYPTASISDLLVVVMKKATAGITIS</sequence>